<dbReference type="GO" id="GO:0030431">
    <property type="term" value="P:sleep"/>
    <property type="evidence" value="ECO:0007669"/>
    <property type="project" value="InterPro"/>
</dbReference>
<feature type="signal peptide" evidence="3">
    <location>
        <begin position="1"/>
        <end position="22"/>
    </location>
</feature>
<dbReference type="EMBL" id="HACA01028782">
    <property type="protein sequence ID" value="CDW46143.1"/>
    <property type="molecule type" value="Transcribed_RNA"/>
</dbReference>
<evidence type="ECO:0000256" key="3">
    <source>
        <dbReference type="SAM" id="SignalP"/>
    </source>
</evidence>
<accession>A0A0K2V6G1</accession>
<evidence type="ECO:0000256" key="1">
    <source>
        <dbReference type="ARBA" id="ARBA00022729"/>
    </source>
</evidence>
<sequence length="141" mass="15694">MKILLFVILGALLSCIVPFSEGIFCFSCDSSEDIACHEFWEADLDDELLYLNDCSHIQNAQYCVKMTGIYEGKLGTKRFCSGRDWGTECAYIQRPGDIQQYRSCISTCSGNACNDGKSFMKLNSMNLLLISISLTLSVGHC</sequence>
<keyword evidence="1 3" id="KW-0732">Signal</keyword>
<name>A0A0K2V6G1_LEPSM</name>
<dbReference type="CDD" id="cd23590">
    <property type="entry name" value="TFP_LU_ECD_Bou"/>
    <property type="match status" value="1"/>
</dbReference>
<dbReference type="OMA" id="YDIPDIQ"/>
<evidence type="ECO:0000313" key="4">
    <source>
        <dbReference type="EMBL" id="CDW46143.1"/>
    </source>
</evidence>
<dbReference type="PANTHER" id="PTHR33562:SF18">
    <property type="entry name" value="BOUDIN-RELATED"/>
    <property type="match status" value="1"/>
</dbReference>
<protein>
    <submittedName>
        <fullName evidence="4">Uncharacterized protein</fullName>
    </submittedName>
</protein>
<dbReference type="AlphaFoldDB" id="A0A0K2V6G1"/>
<dbReference type="Pfam" id="PF17064">
    <property type="entry name" value="QVR"/>
    <property type="match status" value="1"/>
</dbReference>
<organism evidence="4">
    <name type="scientific">Lepeophtheirus salmonis</name>
    <name type="common">Salmon louse</name>
    <name type="synonym">Caligus salmonis</name>
    <dbReference type="NCBI Taxonomy" id="72036"/>
    <lineage>
        <taxon>Eukaryota</taxon>
        <taxon>Metazoa</taxon>
        <taxon>Ecdysozoa</taxon>
        <taxon>Arthropoda</taxon>
        <taxon>Crustacea</taxon>
        <taxon>Multicrustacea</taxon>
        <taxon>Hexanauplia</taxon>
        <taxon>Copepoda</taxon>
        <taxon>Siphonostomatoida</taxon>
        <taxon>Caligidae</taxon>
        <taxon>Lepeophtheirus</taxon>
    </lineage>
</organism>
<dbReference type="PANTHER" id="PTHR33562">
    <property type="entry name" value="ATILLA, ISOFORM B-RELATED-RELATED"/>
    <property type="match status" value="1"/>
</dbReference>
<keyword evidence="2" id="KW-0325">Glycoprotein</keyword>
<reference evidence="4" key="1">
    <citation type="submission" date="2014-05" db="EMBL/GenBank/DDBJ databases">
        <authorList>
            <person name="Chronopoulou M."/>
        </authorList>
    </citation>
    <scope>NUCLEOTIDE SEQUENCE</scope>
    <source>
        <tissue evidence="4">Whole organism</tissue>
    </source>
</reference>
<dbReference type="InterPro" id="IPR050975">
    <property type="entry name" value="Sleep_regulator"/>
</dbReference>
<evidence type="ECO:0000256" key="2">
    <source>
        <dbReference type="ARBA" id="ARBA00023180"/>
    </source>
</evidence>
<dbReference type="PROSITE" id="PS51257">
    <property type="entry name" value="PROKAR_LIPOPROTEIN"/>
    <property type="match status" value="1"/>
</dbReference>
<dbReference type="InterPro" id="IPR031424">
    <property type="entry name" value="QVR-like"/>
</dbReference>
<dbReference type="OrthoDB" id="8188641at2759"/>
<proteinExistence type="predicted"/>
<feature type="chain" id="PRO_5005489337" evidence="3">
    <location>
        <begin position="23"/>
        <end position="141"/>
    </location>
</feature>
<dbReference type="GO" id="GO:0032222">
    <property type="term" value="P:regulation of synaptic transmission, cholinergic"/>
    <property type="evidence" value="ECO:0007669"/>
    <property type="project" value="InterPro"/>
</dbReference>